<sequence>KDHLTANLQDLKTDIKVSQARYEGKKEMAEYYINDLYYQIHHKFYRAWDEIKEIQSFLQKDGFIVRTKPKEVPPPPKKVRIEEI</sequence>
<feature type="non-terminal residue" evidence="1">
    <location>
        <position position="1"/>
    </location>
</feature>
<comment type="caution">
    <text evidence="1">The sequence shown here is derived from an EMBL/GenBank/DDBJ whole genome shotgun (WGS) entry which is preliminary data.</text>
</comment>
<name>A0ABX4KHY5_NOSLI</name>
<evidence type="ECO:0000313" key="1">
    <source>
        <dbReference type="EMBL" id="PHJ94219.1"/>
    </source>
</evidence>
<dbReference type="RefSeq" id="WP_371412801.1">
    <property type="nucleotide sequence ID" value="NZ_LAHC01000063.1"/>
</dbReference>
<organism evidence="1 2">
    <name type="scientific">Nostoc linckia z7</name>
    <dbReference type="NCBI Taxonomy" id="1628745"/>
    <lineage>
        <taxon>Bacteria</taxon>
        <taxon>Bacillati</taxon>
        <taxon>Cyanobacteriota</taxon>
        <taxon>Cyanophyceae</taxon>
        <taxon>Nostocales</taxon>
        <taxon>Nostocaceae</taxon>
        <taxon>Nostoc</taxon>
    </lineage>
</organism>
<reference evidence="1 2" key="1">
    <citation type="submission" date="2015-02" db="EMBL/GenBank/DDBJ databases">
        <title>Nostoc linckia genome annotation.</title>
        <authorList>
            <person name="Zhou Z."/>
        </authorList>
    </citation>
    <scope>NUCLEOTIDE SEQUENCE [LARGE SCALE GENOMIC DNA]</scope>
    <source>
        <strain evidence="2">z7</strain>
    </source>
</reference>
<proteinExistence type="predicted"/>
<dbReference type="Proteomes" id="UP000222523">
    <property type="component" value="Unassembled WGS sequence"/>
</dbReference>
<evidence type="ECO:0000313" key="2">
    <source>
        <dbReference type="Proteomes" id="UP000222523"/>
    </source>
</evidence>
<accession>A0ABX4KHY5</accession>
<gene>
    <name evidence="1" type="ORF">VF04_23055</name>
</gene>
<dbReference type="EMBL" id="LAHC01000063">
    <property type="protein sequence ID" value="PHJ94219.1"/>
    <property type="molecule type" value="Genomic_DNA"/>
</dbReference>
<keyword evidence="2" id="KW-1185">Reference proteome</keyword>
<protein>
    <submittedName>
        <fullName evidence="1">Uncharacterized protein</fullName>
    </submittedName>
</protein>